<dbReference type="AlphaFoldDB" id="A0A5A5U151"/>
<gene>
    <name evidence="1" type="ORF">LCIT_19290</name>
</gene>
<dbReference type="Proteomes" id="UP000323274">
    <property type="component" value="Unassembled WGS sequence"/>
</dbReference>
<protein>
    <submittedName>
        <fullName evidence="1">Uncharacterized protein</fullName>
    </submittedName>
</protein>
<accession>A0A5A5U151</accession>
<proteinExistence type="predicted"/>
<reference evidence="1 2" key="1">
    <citation type="submission" date="2019-04" db="EMBL/GenBank/DDBJ databases">
        <title>A pseudo-fructophilic Leuconostoc citreum strain F192-5 isolated from peel of satsuma mandarin: the first report for isolation and characterization of strain-dependent fructophilic-like characteristics.</title>
        <authorList>
            <person name="Maeno S."/>
            <person name="Tanizawa Y."/>
            <person name="Kajikawa A."/>
            <person name="Kanesaki Y."/>
            <person name="Kubota E."/>
            <person name="Arita M."/>
            <person name="Leon D."/>
            <person name="Endo A."/>
        </authorList>
    </citation>
    <scope>NUCLEOTIDE SEQUENCE [LARGE SCALE GENOMIC DNA]</scope>
    <source>
        <strain evidence="1 2">F192-5</strain>
    </source>
</reference>
<dbReference type="RefSeq" id="WP_133286180.1">
    <property type="nucleotide sequence ID" value="NZ_BJJW01000021.1"/>
</dbReference>
<sequence>MTTFHDKRAQNDIYKALKSISQMLPSLLEVLQTSVAIKKMAIKNDLANLNFALPLVENSHFKSVLDEYNETEVINFLANIDDLIDEITESIRQNKQYLNVIEELMQH</sequence>
<dbReference type="EMBL" id="BJJW01000021">
    <property type="protein sequence ID" value="GDZ84687.1"/>
    <property type="molecule type" value="Genomic_DNA"/>
</dbReference>
<name>A0A5A5U151_LEUCI</name>
<organism evidence="1 2">
    <name type="scientific">Leuconostoc citreum</name>
    <dbReference type="NCBI Taxonomy" id="33964"/>
    <lineage>
        <taxon>Bacteria</taxon>
        <taxon>Bacillati</taxon>
        <taxon>Bacillota</taxon>
        <taxon>Bacilli</taxon>
        <taxon>Lactobacillales</taxon>
        <taxon>Lactobacillaceae</taxon>
        <taxon>Leuconostoc</taxon>
    </lineage>
</organism>
<evidence type="ECO:0000313" key="2">
    <source>
        <dbReference type="Proteomes" id="UP000323274"/>
    </source>
</evidence>
<evidence type="ECO:0000313" key="1">
    <source>
        <dbReference type="EMBL" id="GDZ84687.1"/>
    </source>
</evidence>
<comment type="caution">
    <text evidence="1">The sequence shown here is derived from an EMBL/GenBank/DDBJ whole genome shotgun (WGS) entry which is preliminary data.</text>
</comment>